<evidence type="ECO:0000313" key="4">
    <source>
        <dbReference type="Proteomes" id="UP000284202"/>
    </source>
</evidence>
<dbReference type="InterPro" id="IPR016162">
    <property type="entry name" value="Ald_DH_N"/>
</dbReference>
<dbReference type="Gene3D" id="3.40.605.10">
    <property type="entry name" value="Aldehyde Dehydrogenase, Chain A, domain 1"/>
    <property type="match status" value="1"/>
</dbReference>
<dbReference type="CDD" id="cd07122">
    <property type="entry name" value="ALDH_F20_ACDH"/>
    <property type="match status" value="1"/>
</dbReference>
<sequence length="469" mass="49895">MNVPDDLLAVDSMMAQARAAQAGYEAGGSQQRYDRAAQAAGWAIMEPGRNRQLAELAVQTTGLGNVADKIIKNHRKTLGLMRDIRGAQTFGILSDDPATGIVEIARPIGVIGAVVPSTNPAATPANNVINALKCGNAIILSPSPKGVACCELLLEFIHAEFDRIGEDRRLVQMLPAPGSKAKTQRLLETADLVVVTGSQDNVRRAYESGTPAIGVGAGNVAVIVDETADLASAAGKIAASKTFDNATSCSSENALIVPDSVFDDFRAALEAEGGAVIPPSEEQEIVSRLWPDGHLNREIIASDADVLLEKLGLSDRLPASTRFIAVETAGIGPDHPLSGEKLSRVAALYRARDFEDAVDIAHRILAHQGTGHSIGLHTQDDERAISMGQSLPVCRVIVNQAHCFATGGAFDNGLPFSLSMGCGSWGGNSIDSNLHWRNFMQRTRIVRQIPPREPTVEEIFGEYWAEAGE</sequence>
<dbReference type="OrthoDB" id="9815791at2"/>
<dbReference type="NCBIfam" id="NF047625">
    <property type="entry name" value="AcylSulfactDhSauS"/>
    <property type="match status" value="1"/>
</dbReference>
<dbReference type="Proteomes" id="UP000284202">
    <property type="component" value="Unassembled WGS sequence"/>
</dbReference>
<evidence type="ECO:0000313" key="3">
    <source>
        <dbReference type="EMBL" id="RJE84622.1"/>
    </source>
</evidence>
<accession>A0A418SUK9</accession>
<comment type="caution">
    <text evidence="3">The sequence shown here is derived from an EMBL/GenBank/DDBJ whole genome shotgun (WGS) entry which is preliminary data.</text>
</comment>
<dbReference type="Gene3D" id="3.40.309.10">
    <property type="entry name" value="Aldehyde Dehydrogenase, Chain A, domain 2"/>
    <property type="match status" value="1"/>
</dbReference>
<keyword evidence="4" id="KW-1185">Reference proteome</keyword>
<dbReference type="SUPFAM" id="SSF53720">
    <property type="entry name" value="ALDH-like"/>
    <property type="match status" value="1"/>
</dbReference>
<dbReference type="InterPro" id="IPR016163">
    <property type="entry name" value="Ald_DH_C"/>
</dbReference>
<evidence type="ECO:0000259" key="2">
    <source>
        <dbReference type="Pfam" id="PF00171"/>
    </source>
</evidence>
<dbReference type="GO" id="GO:0016620">
    <property type="term" value="F:oxidoreductase activity, acting on the aldehyde or oxo group of donors, NAD or NADP as acceptor"/>
    <property type="evidence" value="ECO:0007669"/>
    <property type="project" value="InterPro"/>
</dbReference>
<dbReference type="RefSeq" id="WP_119749668.1">
    <property type="nucleotide sequence ID" value="NZ_QZCG01000008.1"/>
</dbReference>
<protein>
    <submittedName>
        <fullName evidence="3">Aldehyde dehydrogenase family protein</fullName>
    </submittedName>
</protein>
<dbReference type="InterPro" id="IPR016161">
    <property type="entry name" value="Ald_DH/histidinol_DH"/>
</dbReference>
<evidence type="ECO:0000256" key="1">
    <source>
        <dbReference type="ARBA" id="ARBA00023002"/>
    </source>
</evidence>
<dbReference type="PANTHER" id="PTHR11699">
    <property type="entry name" value="ALDEHYDE DEHYDROGENASE-RELATED"/>
    <property type="match status" value="1"/>
</dbReference>
<keyword evidence="1" id="KW-0560">Oxidoreductase</keyword>
<feature type="domain" description="Aldehyde dehydrogenase" evidence="2">
    <location>
        <begin position="10"/>
        <end position="271"/>
    </location>
</feature>
<organism evidence="3 4">
    <name type="scientific">Paracoccus onubensis</name>
    <dbReference type="NCBI Taxonomy" id="1675788"/>
    <lineage>
        <taxon>Bacteria</taxon>
        <taxon>Pseudomonadati</taxon>
        <taxon>Pseudomonadota</taxon>
        <taxon>Alphaproteobacteria</taxon>
        <taxon>Rhodobacterales</taxon>
        <taxon>Paracoccaceae</taxon>
        <taxon>Paracoccus</taxon>
    </lineage>
</organism>
<name>A0A418SUK9_9RHOB</name>
<dbReference type="InterPro" id="IPR015590">
    <property type="entry name" value="Aldehyde_DH_dom"/>
</dbReference>
<reference evidence="4" key="1">
    <citation type="submission" date="2018-09" db="EMBL/GenBank/DDBJ databases">
        <title>Acidovorax cavernicola nov. sp. isolated from Gruta de las Maravillas (Aracena, Spain).</title>
        <authorList>
            <person name="Jurado V."/>
            <person name="Gutierrez-Patricio S."/>
            <person name="Gonzalez-Pimentel J.L."/>
            <person name="Miller A.Z."/>
            <person name="Laiz L."/>
            <person name="Saiz-Jimenez C."/>
        </authorList>
    </citation>
    <scope>NUCLEOTIDE SEQUENCE [LARGE SCALE GENOMIC DNA]</scope>
    <source>
        <strain evidence="4">1011MAR3C25</strain>
    </source>
</reference>
<dbReference type="AlphaFoldDB" id="A0A418SUK9"/>
<dbReference type="Pfam" id="PF00171">
    <property type="entry name" value="Aldedh"/>
    <property type="match status" value="1"/>
</dbReference>
<proteinExistence type="predicted"/>
<dbReference type="EMBL" id="QZCG01000008">
    <property type="protein sequence ID" value="RJE84622.1"/>
    <property type="molecule type" value="Genomic_DNA"/>
</dbReference>
<gene>
    <name evidence="3" type="ORF">D3P04_12910</name>
</gene>